<name>A0A1C6SUL4_9ACTN</name>
<dbReference type="EMBL" id="CP031263">
    <property type="protein sequence ID" value="AXH91440.1"/>
    <property type="molecule type" value="Genomic_DNA"/>
</dbReference>
<protein>
    <submittedName>
        <fullName evidence="1">Uncharacterized protein</fullName>
    </submittedName>
</protein>
<dbReference type="Proteomes" id="UP000253958">
    <property type="component" value="Chromosome"/>
</dbReference>
<proteinExistence type="predicted"/>
<dbReference type="OMA" id="ERWCDLT"/>
<dbReference type="AlphaFoldDB" id="A0A1C6SUL4"/>
<evidence type="ECO:0000313" key="1">
    <source>
        <dbReference type="EMBL" id="AXH91440.1"/>
    </source>
</evidence>
<reference evidence="1 2" key="1">
    <citation type="submission" date="2018-07" db="EMBL/GenBank/DDBJ databases">
        <authorList>
            <person name="Ye Y."/>
        </authorList>
    </citation>
    <scope>NUCLEOTIDE SEQUENCE [LARGE SCALE GENOMIC DNA]</scope>
    <source>
        <strain evidence="2">H14(2018)</strain>
    </source>
</reference>
<gene>
    <name evidence="1" type="ORF">DVH21_16735</name>
</gene>
<reference evidence="1 2" key="2">
    <citation type="submission" date="2018-08" db="EMBL/GenBank/DDBJ databases">
        <title>Streptomyces kandeliansis sp. nov., an endophytic bacterium isolated from mangrove plant.</title>
        <authorList>
            <person name="Wang R."/>
        </authorList>
    </citation>
    <scope>NUCLEOTIDE SEQUENCE [LARGE SCALE GENOMIC DNA]</scope>
    <source>
        <strain evidence="2">H14(2018)</strain>
    </source>
</reference>
<sequence>MSYDLAVWEGELPADDGAAGEAYDQLYALYMEGEELPPTPRIRAYVLALLERWVEMTDDEHDVSPWSAGPLMDEASGPFVYFTMRYSMCEEVSAEAARMAANHGLVCYDPQWERLRPTTDE</sequence>
<evidence type="ECO:0000313" key="2">
    <source>
        <dbReference type="Proteomes" id="UP000253958"/>
    </source>
</evidence>
<dbReference type="RefSeq" id="WP_013284961.1">
    <property type="nucleotide sequence ID" value="NZ_CBDRJA010000016.1"/>
</dbReference>
<organism evidence="1 2">
    <name type="scientific">Micromonospora aurantiaca</name>
    <name type="common">nom. illeg.</name>
    <dbReference type="NCBI Taxonomy" id="47850"/>
    <lineage>
        <taxon>Bacteria</taxon>
        <taxon>Bacillati</taxon>
        <taxon>Actinomycetota</taxon>
        <taxon>Actinomycetes</taxon>
        <taxon>Micromonosporales</taxon>
        <taxon>Micromonosporaceae</taxon>
        <taxon>Micromonospora</taxon>
    </lineage>
</organism>
<accession>A0A1C6SUL4</accession>